<evidence type="ECO:0000313" key="1">
    <source>
        <dbReference type="EMBL" id="KKN19841.1"/>
    </source>
</evidence>
<comment type="caution">
    <text evidence="1">The sequence shown here is derived from an EMBL/GenBank/DDBJ whole genome shotgun (WGS) entry which is preliminary data.</text>
</comment>
<dbReference type="AlphaFoldDB" id="A0A0F9R3K6"/>
<organism evidence="1">
    <name type="scientific">marine sediment metagenome</name>
    <dbReference type="NCBI Taxonomy" id="412755"/>
    <lineage>
        <taxon>unclassified sequences</taxon>
        <taxon>metagenomes</taxon>
        <taxon>ecological metagenomes</taxon>
    </lineage>
</organism>
<reference evidence="1" key="1">
    <citation type="journal article" date="2015" name="Nature">
        <title>Complex archaea that bridge the gap between prokaryotes and eukaryotes.</title>
        <authorList>
            <person name="Spang A."/>
            <person name="Saw J.H."/>
            <person name="Jorgensen S.L."/>
            <person name="Zaremba-Niedzwiedzka K."/>
            <person name="Martijn J."/>
            <person name="Lind A.E."/>
            <person name="van Eijk R."/>
            <person name="Schleper C."/>
            <person name="Guy L."/>
            <person name="Ettema T.J."/>
        </authorList>
    </citation>
    <scope>NUCLEOTIDE SEQUENCE</scope>
</reference>
<dbReference type="EMBL" id="LAZR01003298">
    <property type="protein sequence ID" value="KKN19841.1"/>
    <property type="molecule type" value="Genomic_DNA"/>
</dbReference>
<protein>
    <submittedName>
        <fullName evidence="1">Uncharacterized protein</fullName>
    </submittedName>
</protein>
<proteinExistence type="predicted"/>
<accession>A0A0F9R3K6</accession>
<gene>
    <name evidence="1" type="ORF">LCGC14_0941670</name>
</gene>
<name>A0A0F9R3K6_9ZZZZ</name>
<sequence>MNASVITEAFLIELGLSTPGCINWGYCYYWAYVAHKLFGGGLFTDDEHGHAFVKIDGLYYDSETPDGVESWQKLPMLLNRKVFDDDAELQDLDDFADYWREEGANGWRKGKLSRLLEATKENL</sequence>